<keyword evidence="1" id="KW-0812">Transmembrane</keyword>
<dbReference type="EMBL" id="AP019695">
    <property type="protein sequence ID" value="BBK22097.1"/>
    <property type="molecule type" value="Genomic_DNA"/>
</dbReference>
<dbReference type="InterPro" id="IPR000326">
    <property type="entry name" value="PAP2/HPO"/>
</dbReference>
<dbReference type="Pfam" id="PF01569">
    <property type="entry name" value="PAP2"/>
    <property type="match status" value="1"/>
</dbReference>
<dbReference type="Gene3D" id="1.20.144.10">
    <property type="entry name" value="Phosphatidic acid phosphatase type 2/haloperoxidase"/>
    <property type="match status" value="1"/>
</dbReference>
<feature type="transmembrane region" description="Helical" evidence="1">
    <location>
        <begin position="82"/>
        <end position="103"/>
    </location>
</feature>
<dbReference type="Proteomes" id="UP000464754">
    <property type="component" value="Chromosome"/>
</dbReference>
<proteinExistence type="predicted"/>
<reference evidence="4" key="1">
    <citation type="submission" date="2019-05" db="EMBL/GenBank/DDBJ databases">
        <title>Complete genome sequencing of Absiella argi strain JCM 30884.</title>
        <authorList>
            <person name="Sakamoto M."/>
            <person name="Murakami T."/>
            <person name="Mori H."/>
        </authorList>
    </citation>
    <scope>NUCLEOTIDE SEQUENCE [LARGE SCALE GENOMIC DNA]</scope>
    <source>
        <strain evidence="4">JCM 30884</strain>
    </source>
</reference>
<feature type="transmembrane region" description="Helical" evidence="1">
    <location>
        <begin position="12"/>
        <end position="29"/>
    </location>
</feature>
<dbReference type="KEGG" id="aarg:Aargi30884_10000"/>
<dbReference type="AlphaFoldDB" id="A0A6N4TH99"/>
<evidence type="ECO:0000256" key="1">
    <source>
        <dbReference type="SAM" id="Phobius"/>
    </source>
</evidence>
<dbReference type="InterPro" id="IPR036938">
    <property type="entry name" value="PAP2/HPO_sf"/>
</dbReference>
<gene>
    <name evidence="3" type="ORF">Aargi30884_10000</name>
</gene>
<evidence type="ECO:0000313" key="4">
    <source>
        <dbReference type="Proteomes" id="UP000464754"/>
    </source>
</evidence>
<evidence type="ECO:0000313" key="3">
    <source>
        <dbReference type="EMBL" id="BBK22097.1"/>
    </source>
</evidence>
<feature type="transmembrane region" description="Helical" evidence="1">
    <location>
        <begin position="166"/>
        <end position="182"/>
    </location>
</feature>
<organism evidence="3 4">
    <name type="scientific">Amedibacterium intestinale</name>
    <dbReference type="NCBI Taxonomy" id="2583452"/>
    <lineage>
        <taxon>Bacteria</taxon>
        <taxon>Bacillati</taxon>
        <taxon>Bacillota</taxon>
        <taxon>Erysipelotrichia</taxon>
        <taxon>Erysipelotrichales</taxon>
        <taxon>Erysipelotrichaceae</taxon>
        <taxon>Amedibacterium</taxon>
    </lineage>
</organism>
<name>A0A6N4TH99_9FIRM</name>
<accession>A0A6N4TH99</accession>
<evidence type="ECO:0000259" key="2">
    <source>
        <dbReference type="Pfam" id="PF01569"/>
    </source>
</evidence>
<keyword evidence="4" id="KW-1185">Reference proteome</keyword>
<feature type="transmembrane region" description="Helical" evidence="1">
    <location>
        <begin position="136"/>
        <end position="154"/>
    </location>
</feature>
<feature type="transmembrane region" description="Helical" evidence="1">
    <location>
        <begin position="49"/>
        <end position="75"/>
    </location>
</feature>
<protein>
    <recommendedName>
        <fullName evidence="2">Phosphatidic acid phosphatase type 2/haloperoxidase domain-containing protein</fullName>
    </recommendedName>
</protein>
<keyword evidence="1" id="KW-0472">Membrane</keyword>
<keyword evidence="1" id="KW-1133">Transmembrane helix</keyword>
<dbReference type="SUPFAM" id="SSF48317">
    <property type="entry name" value="Acid phosphatase/Vanadium-dependent haloperoxidase"/>
    <property type="match status" value="1"/>
</dbReference>
<sequence>MSMLRFFKEKHIWIIPVYTVFYLVSFYWLEQRDINQFHLIHTPLDDVIPFLPIFIIPYLLWFGYIAAVVAYFALFNKNVKEYWQLMATLGVGMTVFLIISWLYPNMQQLRPVLDGTNGFWTGLVANLYAVDTNTNIFPSIHVFNSIAVCIAIFECKTLKNHKGIKTGCFVLSVLIVLSTMFLKQHSLVDVICAMLLNGLCYILFNTSFLLKRYMRLKEYLQNRREVQASDDIKRML</sequence>
<feature type="domain" description="Phosphatidic acid phosphatase type 2/haloperoxidase" evidence="2">
    <location>
        <begin position="100"/>
        <end position="205"/>
    </location>
</feature>
<feature type="transmembrane region" description="Helical" evidence="1">
    <location>
        <begin position="188"/>
        <end position="210"/>
    </location>
</feature>